<feature type="region of interest" description="Disordered" evidence="1">
    <location>
        <begin position="488"/>
        <end position="637"/>
    </location>
</feature>
<protein>
    <submittedName>
        <fullName evidence="3">Uncharacterized protein</fullName>
    </submittedName>
</protein>
<feature type="compositionally biased region" description="Polar residues" evidence="1">
    <location>
        <begin position="450"/>
        <end position="461"/>
    </location>
</feature>
<gene>
    <name evidence="3" type="ORF">D9619_006138</name>
</gene>
<feature type="compositionally biased region" description="Polar residues" evidence="1">
    <location>
        <begin position="595"/>
        <end position="610"/>
    </location>
</feature>
<feature type="compositionally biased region" description="Polar residues" evidence="1">
    <location>
        <begin position="354"/>
        <end position="372"/>
    </location>
</feature>
<reference evidence="3 4" key="1">
    <citation type="journal article" date="2020" name="ISME J.">
        <title>Uncovering the hidden diversity of litter-decomposition mechanisms in mushroom-forming fungi.</title>
        <authorList>
            <person name="Floudas D."/>
            <person name="Bentzer J."/>
            <person name="Ahren D."/>
            <person name="Johansson T."/>
            <person name="Persson P."/>
            <person name="Tunlid A."/>
        </authorList>
    </citation>
    <scope>NUCLEOTIDE SEQUENCE [LARGE SCALE GENOMIC DNA]</scope>
    <source>
        <strain evidence="3 4">CBS 101986</strain>
    </source>
</reference>
<dbReference type="Proteomes" id="UP000567179">
    <property type="component" value="Unassembled WGS sequence"/>
</dbReference>
<feature type="signal peptide" evidence="2">
    <location>
        <begin position="1"/>
        <end position="32"/>
    </location>
</feature>
<evidence type="ECO:0000256" key="1">
    <source>
        <dbReference type="SAM" id="MobiDB-lite"/>
    </source>
</evidence>
<dbReference type="OrthoDB" id="3270311at2759"/>
<proteinExistence type="predicted"/>
<feature type="region of interest" description="Disordered" evidence="1">
    <location>
        <begin position="446"/>
        <end position="476"/>
    </location>
</feature>
<dbReference type="EMBL" id="JAACJJ010000042">
    <property type="protein sequence ID" value="KAF5316297.1"/>
    <property type="molecule type" value="Genomic_DNA"/>
</dbReference>
<feature type="compositionally biased region" description="Polar residues" evidence="1">
    <location>
        <begin position="391"/>
        <end position="407"/>
    </location>
</feature>
<evidence type="ECO:0000256" key="2">
    <source>
        <dbReference type="SAM" id="SignalP"/>
    </source>
</evidence>
<name>A0A8H5B5W6_9AGAR</name>
<feature type="chain" id="PRO_5034354358" evidence="2">
    <location>
        <begin position="33"/>
        <end position="661"/>
    </location>
</feature>
<feature type="compositionally biased region" description="Polar residues" evidence="1">
    <location>
        <begin position="316"/>
        <end position="325"/>
    </location>
</feature>
<feature type="compositionally biased region" description="Basic and acidic residues" evidence="1">
    <location>
        <begin position="548"/>
        <end position="559"/>
    </location>
</feature>
<accession>A0A8H5B5W6</accession>
<keyword evidence="4" id="KW-1185">Reference proteome</keyword>
<organism evidence="3 4">
    <name type="scientific">Psilocybe cf. subviscida</name>
    <dbReference type="NCBI Taxonomy" id="2480587"/>
    <lineage>
        <taxon>Eukaryota</taxon>
        <taxon>Fungi</taxon>
        <taxon>Dikarya</taxon>
        <taxon>Basidiomycota</taxon>
        <taxon>Agaricomycotina</taxon>
        <taxon>Agaricomycetes</taxon>
        <taxon>Agaricomycetidae</taxon>
        <taxon>Agaricales</taxon>
        <taxon>Agaricineae</taxon>
        <taxon>Strophariaceae</taxon>
        <taxon>Psilocybe</taxon>
    </lineage>
</organism>
<evidence type="ECO:0000313" key="3">
    <source>
        <dbReference type="EMBL" id="KAF5316297.1"/>
    </source>
</evidence>
<evidence type="ECO:0000313" key="4">
    <source>
        <dbReference type="Proteomes" id="UP000567179"/>
    </source>
</evidence>
<keyword evidence="2" id="KW-0732">Signal</keyword>
<sequence length="661" mass="70509">MSDGTVSVCSVIAGVLTFRLLLSTLSPTNCYSAPPVMSTQSAADYGIPPRPPTATTALWTHLLRPGAQNSVSQPDISALAPPAKPLDKTATSMRILLHDSQAHFEKFTVHVGKLLDGVKESRHEIKSVQSLFERDRESLVGDMTDLVNRAQTEIQKAVGSPAQTTAVEESFKDVNHRLSGLEQRLDAMQAFNQSHTQQLQTQMQATQILLDKQGTILSTLAPLVPLLQAIPAHMDALKTHIQASTHKPTLNVDLVAGSRHRPPSPISDTISGSKRKRSDTQCTTPAGAVLGAPLKRLRTKTSSPSPPRLAADYQQHLRSQVSPVASRTERPSNADAYTDPLPLSVSACPISPTPHASRQRNLTPGQQPQQRAHVTPRRPLMDLLLPLPVRQDTTPRNKTTPRCQPQDTTEVQERVTVVRVNPSARASASAPNSVMGAQMQLRAQMPPAGSVNNTTSASSGAVVNAPPIPPQGARPPRILRMQTSFENGTKNIAGEGPVQTGPGSSAAATTAATTEAGSATEKSSAVPLAGPAPVARPAATLRLSAQSQKRDDKSNDDPISKLPAPNLGQQSTVASSSSSSSSKMQPPPAAAVTKPNPTFAQARSRSTSASHGRVLNPHQVKQTPLEPVSVFDRTRQAPVREPGRRFIALVDSEDEDDDEFE</sequence>
<dbReference type="AlphaFoldDB" id="A0A8H5B5W6"/>
<feature type="compositionally biased region" description="Low complexity" evidence="1">
    <location>
        <begin position="377"/>
        <end position="390"/>
    </location>
</feature>
<comment type="caution">
    <text evidence="3">The sequence shown here is derived from an EMBL/GenBank/DDBJ whole genome shotgun (WGS) entry which is preliminary data.</text>
</comment>
<feature type="region of interest" description="Disordered" evidence="1">
    <location>
        <begin position="255"/>
        <end position="410"/>
    </location>
</feature>
<feature type="compositionally biased region" description="Low complexity" evidence="1">
    <location>
        <begin position="503"/>
        <end position="525"/>
    </location>
</feature>